<name>Q9WWQ7_ALTSP</name>
<dbReference type="AlphaFoldDB" id="Q9WWQ7"/>
<organism evidence="1">
    <name type="scientific">Alteromonas sp. (strain B-10-31)</name>
    <dbReference type="NCBI Taxonomy" id="29456"/>
    <lineage>
        <taxon>Bacteria</taxon>
        <taxon>Pseudomonadati</taxon>
        <taxon>Pseudomonadota</taxon>
        <taxon>Gammaproteobacteria</taxon>
        <taxon>Alteromonadales</taxon>
        <taxon>Alteromonadaceae</taxon>
        <taxon>Alteromonas/Salinimonas group</taxon>
        <taxon>Alteromonas</taxon>
    </lineage>
</organism>
<reference evidence="1" key="1">
    <citation type="submission" date="1998-02" db="EMBL/GenBank/DDBJ databases">
        <title>Cloning and nucleotide sequence of the gene encoding a serine proteinase inhibitor named marinostatin from a marine bacterium, Alteromonas sp. strain B-10-31.</title>
        <authorList>
            <person name="Miyamoto K."/>
            <person name="Tsujibo H."/>
            <person name="Hikita Y."/>
            <person name="Tanaka K."/>
            <person name="Miyamoto S."/>
            <person name="Hishimoto M."/>
            <person name="Imada C."/>
            <person name="Kamei K."/>
            <person name="Hara S."/>
            <person name="Inamori Y."/>
        </authorList>
    </citation>
    <scope>NUCLEOTIDE SEQUENCE</scope>
    <source>
        <strain evidence="1">B-10-31</strain>
    </source>
</reference>
<evidence type="ECO:0000313" key="1">
    <source>
        <dbReference type="EMBL" id="BAA81781.1"/>
    </source>
</evidence>
<accession>Q9WWQ7</accession>
<sequence length="155" mass="17525">MKLEINNIPINTIRSKKTLIGGILAIASVTFSPNTLASCEESSTQTSEVYCTDSNGDTWGWLRYPDQRKYTVQGRKGSTQNMTGTFIKYLRVSRDDYTHLKEMCEYAAWLGNIPEAVLPRPAWGWNLSSYMFADDYGLIQDGGQYTEFDGNTFCD</sequence>
<dbReference type="EMBL" id="AB011418">
    <property type="protein sequence ID" value="BAA81781.1"/>
    <property type="molecule type" value="Genomic_DNA"/>
</dbReference>
<protein>
    <submittedName>
        <fullName evidence="1">Orf1, orf2, orf3, mstI, orf5, orf6, orf7 genes, partial and</fullName>
    </submittedName>
</protein>
<proteinExistence type="predicted"/>